<keyword evidence="7" id="KW-1133">Transmembrane helix</keyword>
<accession>A0A4R7P5E3</accession>
<keyword evidence="1" id="KW-0813">Transport</keyword>
<keyword evidence="3" id="KW-0479">Metal-binding</keyword>
<gene>
    <name evidence="9" type="ORF">DFR24_3299</name>
</gene>
<evidence type="ECO:0000256" key="6">
    <source>
        <dbReference type="SAM" id="MobiDB-lite"/>
    </source>
</evidence>
<dbReference type="PRINTS" id="PR00607">
    <property type="entry name" value="CYTCHROMECIE"/>
</dbReference>
<keyword evidence="4" id="KW-0249">Electron transport</keyword>
<feature type="transmembrane region" description="Helical" evidence="7">
    <location>
        <begin position="72"/>
        <end position="95"/>
    </location>
</feature>
<protein>
    <submittedName>
        <fullName evidence="9">Cytochrome c5</fullName>
    </submittedName>
</protein>
<proteinExistence type="predicted"/>
<dbReference type="Pfam" id="PF13442">
    <property type="entry name" value="Cytochrome_CBB3"/>
    <property type="match status" value="1"/>
</dbReference>
<dbReference type="GO" id="GO:0005506">
    <property type="term" value="F:iron ion binding"/>
    <property type="evidence" value="ECO:0007669"/>
    <property type="project" value="InterPro"/>
</dbReference>
<organism evidence="9 10">
    <name type="scientific">Panacagrimonas perspica</name>
    <dbReference type="NCBI Taxonomy" id="381431"/>
    <lineage>
        <taxon>Bacteria</taxon>
        <taxon>Pseudomonadati</taxon>
        <taxon>Pseudomonadota</taxon>
        <taxon>Gammaproteobacteria</taxon>
        <taxon>Nevskiales</taxon>
        <taxon>Nevskiaceae</taxon>
        <taxon>Panacagrimonas</taxon>
    </lineage>
</organism>
<feature type="region of interest" description="Disordered" evidence="6">
    <location>
        <begin position="1"/>
        <end position="38"/>
    </location>
</feature>
<dbReference type="InterPro" id="IPR036909">
    <property type="entry name" value="Cyt_c-like_dom_sf"/>
</dbReference>
<dbReference type="GO" id="GO:0009055">
    <property type="term" value="F:electron transfer activity"/>
    <property type="evidence" value="ECO:0007669"/>
    <property type="project" value="InterPro"/>
</dbReference>
<dbReference type="Proteomes" id="UP000295341">
    <property type="component" value="Unassembled WGS sequence"/>
</dbReference>
<keyword evidence="7" id="KW-0812">Transmembrane</keyword>
<evidence type="ECO:0000256" key="2">
    <source>
        <dbReference type="ARBA" id="ARBA00022617"/>
    </source>
</evidence>
<evidence type="ECO:0000256" key="5">
    <source>
        <dbReference type="ARBA" id="ARBA00023004"/>
    </source>
</evidence>
<dbReference type="SUPFAM" id="SSF46626">
    <property type="entry name" value="Cytochrome c"/>
    <property type="match status" value="1"/>
</dbReference>
<dbReference type="PANTHER" id="PTHR40942:SF4">
    <property type="entry name" value="CYTOCHROME C5"/>
    <property type="match status" value="1"/>
</dbReference>
<name>A0A4R7P5E3_9GAMM</name>
<keyword evidence="2" id="KW-0349">Heme</keyword>
<evidence type="ECO:0000313" key="9">
    <source>
        <dbReference type="EMBL" id="TDU28918.1"/>
    </source>
</evidence>
<feature type="domain" description="Cytochrome c" evidence="8">
    <location>
        <begin position="142"/>
        <end position="213"/>
    </location>
</feature>
<dbReference type="PANTHER" id="PTHR40942">
    <property type="match status" value="1"/>
</dbReference>
<dbReference type="AlphaFoldDB" id="A0A4R7P5E3"/>
<feature type="region of interest" description="Disordered" evidence="6">
    <location>
        <begin position="188"/>
        <end position="207"/>
    </location>
</feature>
<sequence length="222" mass="22834">MHPTTDAARSGSGPRAAPRSAAPSLKGGRKETGPSWRQAGTAAHSLRLYFRALGYLMSAGSWVLEHKDHDKVFVATFGAVLAALGAFFFVCIAAARTLVPAHAPEPEEVAKLEERIRPVGTVVTDPAALVKVSAKVARAPYSGDEVLAKVCNACHVAGVLGAPKEGDKAAWSARAAAEGGLEGLTAAAIKGKNSMPPRGGSPDLSDDEMKAAVGAMLKQSGI</sequence>
<evidence type="ECO:0000256" key="7">
    <source>
        <dbReference type="SAM" id="Phobius"/>
    </source>
</evidence>
<evidence type="ECO:0000313" key="10">
    <source>
        <dbReference type="Proteomes" id="UP000295341"/>
    </source>
</evidence>
<keyword evidence="7" id="KW-0472">Membrane</keyword>
<dbReference type="InterPro" id="IPR009056">
    <property type="entry name" value="Cyt_c-like_dom"/>
</dbReference>
<feature type="compositionally biased region" description="Low complexity" evidence="6">
    <location>
        <begin position="7"/>
        <end position="24"/>
    </location>
</feature>
<evidence type="ECO:0000259" key="8">
    <source>
        <dbReference type="Pfam" id="PF13442"/>
    </source>
</evidence>
<keyword evidence="5" id="KW-0408">Iron</keyword>
<evidence type="ECO:0000256" key="1">
    <source>
        <dbReference type="ARBA" id="ARBA00022448"/>
    </source>
</evidence>
<dbReference type="Gene3D" id="1.10.760.10">
    <property type="entry name" value="Cytochrome c-like domain"/>
    <property type="match status" value="1"/>
</dbReference>
<evidence type="ECO:0000256" key="4">
    <source>
        <dbReference type="ARBA" id="ARBA00022982"/>
    </source>
</evidence>
<dbReference type="InterPro" id="IPR002323">
    <property type="entry name" value="Cyt_CIE"/>
</dbReference>
<dbReference type="GO" id="GO:0020037">
    <property type="term" value="F:heme binding"/>
    <property type="evidence" value="ECO:0007669"/>
    <property type="project" value="InterPro"/>
</dbReference>
<keyword evidence="10" id="KW-1185">Reference proteome</keyword>
<reference evidence="9 10" key="1">
    <citation type="submission" date="2019-03" db="EMBL/GenBank/DDBJ databases">
        <title>Genomic Encyclopedia of Type Strains, Phase IV (KMG-IV): sequencing the most valuable type-strain genomes for metagenomic binning, comparative biology and taxonomic classification.</title>
        <authorList>
            <person name="Goeker M."/>
        </authorList>
    </citation>
    <scope>NUCLEOTIDE SEQUENCE [LARGE SCALE GENOMIC DNA]</scope>
    <source>
        <strain evidence="9 10">DSM 26377</strain>
    </source>
</reference>
<evidence type="ECO:0000256" key="3">
    <source>
        <dbReference type="ARBA" id="ARBA00022723"/>
    </source>
</evidence>
<comment type="caution">
    <text evidence="9">The sequence shown here is derived from an EMBL/GenBank/DDBJ whole genome shotgun (WGS) entry which is preliminary data.</text>
</comment>
<dbReference type="EMBL" id="SOBT01000009">
    <property type="protein sequence ID" value="TDU28918.1"/>
    <property type="molecule type" value="Genomic_DNA"/>
</dbReference>